<feature type="region of interest" description="Disordered" evidence="1">
    <location>
        <begin position="905"/>
        <end position="925"/>
    </location>
</feature>
<feature type="region of interest" description="Disordered" evidence="1">
    <location>
        <begin position="1275"/>
        <end position="1335"/>
    </location>
</feature>
<gene>
    <name evidence="2" type="ORF">METSCH_A06100</name>
</gene>
<evidence type="ECO:0000256" key="1">
    <source>
        <dbReference type="SAM" id="MobiDB-lite"/>
    </source>
</evidence>
<proteinExistence type="predicted"/>
<dbReference type="Proteomes" id="UP000292447">
    <property type="component" value="Chromosome I"/>
</dbReference>
<protein>
    <submittedName>
        <fullName evidence="2">Uncharacterized protein</fullName>
    </submittedName>
</protein>
<feature type="compositionally biased region" description="Basic and acidic residues" evidence="1">
    <location>
        <begin position="1310"/>
        <end position="1321"/>
    </location>
</feature>
<accession>A0A4P6XH80</accession>
<organism evidence="2 3">
    <name type="scientific">Metschnikowia aff. pulcherrima</name>
    <dbReference type="NCBI Taxonomy" id="2163413"/>
    <lineage>
        <taxon>Eukaryota</taxon>
        <taxon>Fungi</taxon>
        <taxon>Dikarya</taxon>
        <taxon>Ascomycota</taxon>
        <taxon>Saccharomycotina</taxon>
        <taxon>Pichiomycetes</taxon>
        <taxon>Metschnikowiaceae</taxon>
        <taxon>Metschnikowia</taxon>
    </lineage>
</organism>
<feature type="compositionally biased region" description="Basic residues" evidence="1">
    <location>
        <begin position="1285"/>
        <end position="1307"/>
    </location>
</feature>
<reference evidence="3" key="1">
    <citation type="submission" date="2019-03" db="EMBL/GenBank/DDBJ databases">
        <title>Snf2 controls pulcherriminic acid biosynthesis and connects pigmentation and antifungal activity of the yeast Metschnikowia pulcherrima.</title>
        <authorList>
            <person name="Gore-Lloyd D."/>
            <person name="Sumann I."/>
            <person name="Brachmann A.O."/>
            <person name="Schneeberger K."/>
            <person name="Ortiz-Merino R.A."/>
            <person name="Moreno-Beltran M."/>
            <person name="Schlaefli M."/>
            <person name="Kirner P."/>
            <person name="Santos Kron A."/>
            <person name="Wolfe K.H."/>
            <person name="Piel J."/>
            <person name="Ahrens C.H."/>
            <person name="Henk D."/>
            <person name="Freimoser F.M."/>
        </authorList>
    </citation>
    <scope>NUCLEOTIDE SEQUENCE [LARGE SCALE GENOMIC DNA]</scope>
    <source>
        <strain evidence="3">APC 1.2</strain>
    </source>
</reference>
<name>A0A4P6XH80_9ASCO</name>
<feature type="region of interest" description="Disordered" evidence="1">
    <location>
        <begin position="522"/>
        <end position="542"/>
    </location>
</feature>
<evidence type="ECO:0000313" key="2">
    <source>
        <dbReference type="EMBL" id="QBM85979.1"/>
    </source>
</evidence>
<dbReference type="EMBL" id="CP034456">
    <property type="protein sequence ID" value="QBM85979.1"/>
    <property type="molecule type" value="Genomic_DNA"/>
</dbReference>
<sequence length="1335" mass="146759">MVLLASNESCPRANNPSSLLDSLLEETQFYDKVKSNSSLCGDAPNMPSTSHLELHKGPHKIKPKKKMSKRFGVFKRKLITVPRWLKHKPNPKSEAGTDKVEAHRNSKPILPSNEFVFRKEPCGQNTDEDRRSTQIIRTANSLATSISLPQERSRQTPKIKLPKGFQRALLVRSFIRQFVFASTNKSLLHALWAHGYIGKAKGSRGLTATSSVFSGTNQKKHILSFLQFIKRKTGRIAHTLHGVWTFIMSLASTSTTPNSELRQTYAPLTENESKNSSIQASGRENTETNLEIQALPVPANIVIEVDGFFGFSPATPQPFDYMDDINDAENNALLEDSSKTATTESSETESPFGPAIVLTVDQRLSMARNTHVTEFENTPHFGEKVTFEAIINNTIPNFSTTCEMQGVPEIDLVDDTGDTVFAASDWVDVATELAAHAPDAEVSVCALPMREISALVPQVTRVESRDLTELNFAPAASAVELAESAKIAANVAPAIGNHISSRSVSGQASPESGPIVIEASEISEDESEECNTHENLPDVSGFSEEDSVEPVILLKVANLCAVPPEIEPKSDGCEIGEVTNSEEVTVSNVRDSSDSSPGTRTETVFRCTFKSVFLPISEDVDGEATEPEIDALVPEVFTQNSCSAPQSAHEQFDDLRLSIELAEILGNFEDKAWASSSEHLIVSTPRVMPTVESAEISPNLMNEKSESRADLEKAHTLPERPLSDPVVPAKIVFYTYNPCTKTNKAWADYDSDSDDSIYENFFASHGKVYPPKDNVSAQSFKKKLKIHSGHEAHETSAIATPEHTQVGEKNISDSLNLLLEDCVGKNGCGWKKISLDQLFASAKPMDSSESLDLLSDKTDKVTEENCWKKLSLGDVPWNVSPKSANIAEIEATKASKAENSVMAANDPIDSIRNSAQNEDTTEVSDKKFTENTAAKSQMMDAHLDVSAYQNLAPEADTSPEKGPFPQSIPTGSVDSDAALAQVPECFETPVINQAQLGEYFSQYLAPGPLSILEIAFAHIDEINTPAMAHVLKTTMVRYRQDFIHLIENVLLPCNDKIRRLMGEILSAKKQLGLLITLESGIRAEIGQLDTLLRATIVGKDAALLTRTSICDSVITDLCLTFDNFKADLDTLQSGFDTRMEQIVKSISTIREKSNELGLKYDIFYRLNNEQGHFGSLDIHSCTLVNEFSMRGSWHYFVDLDDFKAFLAGDVAALGQSRDMLGVTLLLTQHCFSKLSVRKNPLNLVLPTSKPAHKPSLDSFSPAVKGAVAEKSLSSIENPEMEIEKKRTRGKRPEKRYRRPAGKKRGPRGRGSTDKRNEKTAAKDAPNARRRMNIKT</sequence>
<evidence type="ECO:0000313" key="3">
    <source>
        <dbReference type="Proteomes" id="UP000292447"/>
    </source>
</evidence>
<keyword evidence="3" id="KW-1185">Reference proteome</keyword>